<gene>
    <name evidence="3" type="ORF">BK123_21410</name>
</gene>
<evidence type="ECO:0000313" key="4">
    <source>
        <dbReference type="Proteomes" id="UP000187074"/>
    </source>
</evidence>
<feature type="chain" id="PRO_5013226509" description="MORN repeat-containing protein" evidence="2">
    <location>
        <begin position="32"/>
        <end position="243"/>
    </location>
</feature>
<dbReference type="OrthoDB" id="7059515at2"/>
<accession>A0A1R1AYE5</accession>
<dbReference type="SUPFAM" id="SSF82185">
    <property type="entry name" value="Histone H3 K4-specific methyltransferase SET7/9 N-terminal domain"/>
    <property type="match status" value="1"/>
</dbReference>
<dbReference type="PANTHER" id="PTHR23084">
    <property type="entry name" value="PHOSPHATIDYLINOSITOL-4-PHOSPHATE 5-KINASE RELATED"/>
    <property type="match status" value="1"/>
</dbReference>
<protein>
    <recommendedName>
        <fullName evidence="5">MORN repeat-containing protein</fullName>
    </recommendedName>
</protein>
<dbReference type="Pfam" id="PF02493">
    <property type="entry name" value="MORN"/>
    <property type="match status" value="3"/>
</dbReference>
<dbReference type="Proteomes" id="UP000187074">
    <property type="component" value="Unassembled WGS sequence"/>
</dbReference>
<evidence type="ECO:0000256" key="1">
    <source>
        <dbReference type="ARBA" id="ARBA00022737"/>
    </source>
</evidence>
<feature type="signal peptide" evidence="2">
    <location>
        <begin position="1"/>
        <end position="31"/>
    </location>
</feature>
<sequence>MKKITALSVTLTLSASIMVSSLTSLPVSVDAASAKEWMQISERTSYYGEAANGQPNGRGTIKWGNGKQYSGEFINGKRTGNGKYINEYQEEGETHKVVYTGRWSNDKMDGEGILTHKVKLPDGSVRWNQIQKGTFQAGAFQSGYDVTHAIADPDYNFIYKKGQESLEIMGFNQNMKKAWAAGTMFSVHYKNGTINKESSIFPANSAAEQRQNDAAIQYFKSIQNKVAPHLEQFESLSKQVPLK</sequence>
<keyword evidence="1" id="KW-0677">Repeat</keyword>
<dbReference type="SMART" id="SM00698">
    <property type="entry name" value="MORN"/>
    <property type="match status" value="3"/>
</dbReference>
<proteinExistence type="predicted"/>
<reference evidence="3 4" key="1">
    <citation type="submission" date="2016-11" db="EMBL/GenBank/DDBJ databases">
        <title>Paenibacillus species isolates.</title>
        <authorList>
            <person name="Beno S.M."/>
        </authorList>
    </citation>
    <scope>NUCLEOTIDE SEQUENCE [LARGE SCALE GENOMIC DNA]</scope>
    <source>
        <strain evidence="3 4">FSL F4-0100</strain>
    </source>
</reference>
<dbReference type="Gene3D" id="2.20.110.10">
    <property type="entry name" value="Histone H3 K4-specific methyltransferase SET7/9 N-terminal domain"/>
    <property type="match status" value="1"/>
</dbReference>
<organism evidence="3 4">
    <name type="scientific">Paenibacillus lautus</name>
    <name type="common">Bacillus lautus</name>
    <dbReference type="NCBI Taxonomy" id="1401"/>
    <lineage>
        <taxon>Bacteria</taxon>
        <taxon>Bacillati</taxon>
        <taxon>Bacillota</taxon>
        <taxon>Bacilli</taxon>
        <taxon>Bacillales</taxon>
        <taxon>Paenibacillaceae</taxon>
        <taxon>Paenibacillus</taxon>
    </lineage>
</organism>
<keyword evidence="2" id="KW-0732">Signal</keyword>
<evidence type="ECO:0000313" key="3">
    <source>
        <dbReference type="EMBL" id="OME90906.1"/>
    </source>
</evidence>
<dbReference type="RefSeq" id="WP_076324396.1">
    <property type="nucleotide sequence ID" value="NZ_MRTF01000007.1"/>
</dbReference>
<dbReference type="InterPro" id="IPR003409">
    <property type="entry name" value="MORN"/>
</dbReference>
<dbReference type="STRING" id="1401.BK123_21410"/>
<evidence type="ECO:0000256" key="2">
    <source>
        <dbReference type="SAM" id="SignalP"/>
    </source>
</evidence>
<dbReference type="EMBL" id="MRTF01000007">
    <property type="protein sequence ID" value="OME90906.1"/>
    <property type="molecule type" value="Genomic_DNA"/>
</dbReference>
<comment type="caution">
    <text evidence="3">The sequence shown here is derived from an EMBL/GenBank/DDBJ whole genome shotgun (WGS) entry which is preliminary data.</text>
</comment>
<dbReference type="PANTHER" id="PTHR23084:SF263">
    <property type="entry name" value="MORN REPEAT-CONTAINING PROTEIN 1"/>
    <property type="match status" value="1"/>
</dbReference>
<evidence type="ECO:0008006" key="5">
    <source>
        <dbReference type="Google" id="ProtNLM"/>
    </source>
</evidence>
<name>A0A1R1AYE5_PAELA</name>
<dbReference type="AlphaFoldDB" id="A0A1R1AYE5"/>